<feature type="compositionally biased region" description="Polar residues" evidence="1">
    <location>
        <begin position="29"/>
        <end position="50"/>
    </location>
</feature>
<accession>A0A835IW19</accession>
<proteinExistence type="predicted"/>
<dbReference type="Proteomes" id="UP000631114">
    <property type="component" value="Unassembled WGS sequence"/>
</dbReference>
<evidence type="ECO:0000256" key="1">
    <source>
        <dbReference type="SAM" id="MobiDB-lite"/>
    </source>
</evidence>
<organism evidence="2 3">
    <name type="scientific">Coptis chinensis</name>
    <dbReference type="NCBI Taxonomy" id="261450"/>
    <lineage>
        <taxon>Eukaryota</taxon>
        <taxon>Viridiplantae</taxon>
        <taxon>Streptophyta</taxon>
        <taxon>Embryophyta</taxon>
        <taxon>Tracheophyta</taxon>
        <taxon>Spermatophyta</taxon>
        <taxon>Magnoliopsida</taxon>
        <taxon>Ranunculales</taxon>
        <taxon>Ranunculaceae</taxon>
        <taxon>Coptidoideae</taxon>
        <taxon>Coptis</taxon>
    </lineage>
</organism>
<dbReference type="PANTHER" id="PTHR31245">
    <property type="entry name" value="UBIQUITIN SYSTEM COMPONENT CUE PROTEIN"/>
    <property type="match status" value="1"/>
</dbReference>
<dbReference type="AlphaFoldDB" id="A0A835IW19"/>
<gene>
    <name evidence="2" type="ORF">IFM89_000801</name>
</gene>
<evidence type="ECO:0000313" key="3">
    <source>
        <dbReference type="Proteomes" id="UP000631114"/>
    </source>
</evidence>
<evidence type="ECO:0000313" key="2">
    <source>
        <dbReference type="EMBL" id="KAF9623312.1"/>
    </source>
</evidence>
<reference evidence="2 3" key="1">
    <citation type="submission" date="2020-10" db="EMBL/GenBank/DDBJ databases">
        <title>The Coptis chinensis genome and diversification of protoberbering-type alkaloids.</title>
        <authorList>
            <person name="Wang B."/>
            <person name="Shu S."/>
            <person name="Song C."/>
            <person name="Liu Y."/>
        </authorList>
    </citation>
    <scope>NUCLEOTIDE SEQUENCE [LARGE SCALE GENOMIC DNA]</scope>
    <source>
        <strain evidence="2">HL-2020</strain>
        <tissue evidence="2">Leaf</tissue>
    </source>
</reference>
<name>A0A835IW19_9MAGN</name>
<protein>
    <submittedName>
        <fullName evidence="2">Uncharacterized protein</fullName>
    </submittedName>
</protein>
<sequence>MSALVLRQKRSLFEESAIPTYSKKKSRYNNKPTGNYKNPFSQPAPLSSTAKPVASAIDHGVNNTGAARVVVSSESIPPVNNNNVPKNGAEWVEFFVNEMTTASSIDDAKARTSRLLEVLVKCITTEANGAMAEAADKLHKEKVLLEEQMEELSNKYNVVAKHAVIIHKRVKEADARYQEIQTLQELVTKLKSENYTLQFHLNQAQQKNPLMDRFYPDVY</sequence>
<comment type="caution">
    <text evidence="2">The sequence shown here is derived from an EMBL/GenBank/DDBJ whole genome shotgun (WGS) entry which is preliminary data.</text>
</comment>
<dbReference type="EMBL" id="JADFTS010000001">
    <property type="protein sequence ID" value="KAF9623312.1"/>
    <property type="molecule type" value="Genomic_DNA"/>
</dbReference>
<dbReference type="PANTHER" id="PTHR31245:SF20">
    <property type="entry name" value="F18B13.13 PROTEIN"/>
    <property type="match status" value="1"/>
</dbReference>
<dbReference type="OrthoDB" id="440455at2759"/>
<feature type="region of interest" description="Disordered" evidence="1">
    <location>
        <begin position="24"/>
        <end position="53"/>
    </location>
</feature>
<keyword evidence="3" id="KW-1185">Reference proteome</keyword>